<dbReference type="OrthoDB" id="135827at85012"/>
<organism evidence="1 2">
    <name type="scientific">Nonomuraea terrae</name>
    <dbReference type="NCBI Taxonomy" id="2530383"/>
    <lineage>
        <taxon>Bacteria</taxon>
        <taxon>Bacillati</taxon>
        <taxon>Actinomycetota</taxon>
        <taxon>Actinomycetes</taxon>
        <taxon>Streptosporangiales</taxon>
        <taxon>Streptosporangiaceae</taxon>
        <taxon>Nonomuraea</taxon>
    </lineage>
</organism>
<evidence type="ECO:0000313" key="2">
    <source>
        <dbReference type="Proteomes" id="UP000295302"/>
    </source>
</evidence>
<sequence>MATPKKVITQAGKPVSMFSLRQRTREATQEPFTFDVDGEYFTMASPAEADWQVTAGLSTGDSNLRDFVRELLGDDYERFCKIEGVSSDDISALIEAASQHYQGVGRGE</sequence>
<name>A0A4R4ZA26_9ACTN</name>
<comment type="caution">
    <text evidence="1">The sequence shown here is derived from an EMBL/GenBank/DDBJ whole genome shotgun (WGS) entry which is preliminary data.</text>
</comment>
<dbReference type="AlphaFoldDB" id="A0A4R4ZA26"/>
<evidence type="ECO:0000313" key="1">
    <source>
        <dbReference type="EMBL" id="TDD54590.1"/>
    </source>
</evidence>
<dbReference type="RefSeq" id="WP_132609212.1">
    <property type="nucleotide sequence ID" value="NZ_SMKQ01000008.1"/>
</dbReference>
<reference evidence="1 2" key="1">
    <citation type="submission" date="2019-03" db="EMBL/GenBank/DDBJ databases">
        <title>Draft genome sequences of novel Actinobacteria.</title>
        <authorList>
            <person name="Sahin N."/>
            <person name="Ay H."/>
            <person name="Saygin H."/>
        </authorList>
    </citation>
    <scope>NUCLEOTIDE SEQUENCE [LARGE SCALE GENOMIC DNA]</scope>
    <source>
        <strain evidence="1 2">CH32</strain>
    </source>
</reference>
<gene>
    <name evidence="1" type="ORF">E1286_05215</name>
</gene>
<dbReference type="Proteomes" id="UP000295302">
    <property type="component" value="Unassembled WGS sequence"/>
</dbReference>
<protein>
    <submittedName>
        <fullName evidence="1">Uncharacterized protein</fullName>
    </submittedName>
</protein>
<dbReference type="EMBL" id="SMKQ01000008">
    <property type="protein sequence ID" value="TDD54590.1"/>
    <property type="molecule type" value="Genomic_DNA"/>
</dbReference>
<proteinExistence type="predicted"/>
<accession>A0A4R4ZA26</accession>
<keyword evidence="2" id="KW-1185">Reference proteome</keyword>